<dbReference type="Gene3D" id="2.60.130.10">
    <property type="entry name" value="Aromatic compound dioxygenase"/>
    <property type="match status" value="1"/>
</dbReference>
<dbReference type="PANTHER" id="PTHR33711">
    <property type="entry name" value="DIOXYGENASE, PUTATIVE (AFU_ORTHOLOGUE AFUA_2G02910)-RELATED"/>
    <property type="match status" value="1"/>
</dbReference>
<name>A0A0D8ZRV9_9CYAN</name>
<evidence type="ECO:0000256" key="2">
    <source>
        <dbReference type="ARBA" id="ARBA00022964"/>
    </source>
</evidence>
<evidence type="ECO:0000259" key="5">
    <source>
        <dbReference type="PROSITE" id="PS00083"/>
    </source>
</evidence>
<evidence type="ECO:0000256" key="1">
    <source>
        <dbReference type="ARBA" id="ARBA00007825"/>
    </source>
</evidence>
<keyword evidence="7" id="KW-1185">Reference proteome</keyword>
<keyword evidence="2 6" id="KW-0223">Dioxygenase</keyword>
<sequence>MSELTSPFKALDPVKPEESDLTTNAGTGGEAIGQRVIITGRVLDENGEPIPNVAIEIWQANAAGRYNHELDSWRGPLDPNFVGRGRCTSNEQGVYRFLTIRPGAYPWRDDTNEWRPGHIHLSVMGPSIVSRMVTQLYFPGDPLFALDQIFQSIPEADRERVVCRYDHELTEPGWAMGFRFDIVLRGSQATPFETNLDRNGGQK</sequence>
<dbReference type="EMBL" id="JYON01000015">
    <property type="protein sequence ID" value="KJH71087.1"/>
    <property type="molecule type" value="Genomic_DNA"/>
</dbReference>
<dbReference type="PANTHER" id="PTHR33711:SF10">
    <property type="entry name" value="INTRADIOL RING-CLEAVAGE DIOXYGENASES DOMAIN-CONTAINING PROTEIN"/>
    <property type="match status" value="1"/>
</dbReference>
<feature type="region of interest" description="Disordered" evidence="4">
    <location>
        <begin position="1"/>
        <end position="28"/>
    </location>
</feature>
<dbReference type="AlphaFoldDB" id="A0A0D8ZRV9"/>
<dbReference type="Proteomes" id="UP000032452">
    <property type="component" value="Unassembled WGS sequence"/>
</dbReference>
<accession>A0A0D8ZRV9</accession>
<dbReference type="InterPro" id="IPR015889">
    <property type="entry name" value="Intradiol_dOase_core"/>
</dbReference>
<dbReference type="PROSITE" id="PS00083">
    <property type="entry name" value="INTRADIOL_DIOXYGENAS"/>
    <property type="match status" value="1"/>
</dbReference>
<keyword evidence="3" id="KW-0560">Oxidoreductase</keyword>
<feature type="domain" description="Intradiol ring-cleavage dioxygenases" evidence="5">
    <location>
        <begin position="38"/>
        <end position="66"/>
    </location>
</feature>
<evidence type="ECO:0000256" key="3">
    <source>
        <dbReference type="ARBA" id="ARBA00023002"/>
    </source>
</evidence>
<dbReference type="GO" id="GO:0008199">
    <property type="term" value="F:ferric iron binding"/>
    <property type="evidence" value="ECO:0007669"/>
    <property type="project" value="InterPro"/>
</dbReference>
<reference evidence="6 7" key="1">
    <citation type="submission" date="2015-02" db="EMBL/GenBank/DDBJ databases">
        <title>Draft genome of a novel marine cyanobacterium (Chroococcales) isolated from South Atlantic Ocean.</title>
        <authorList>
            <person name="Rigonato J."/>
            <person name="Alvarenga D.O."/>
            <person name="Branco L.H."/>
            <person name="Varani A.M."/>
            <person name="Brandini F.P."/>
            <person name="Fiore M.F."/>
        </authorList>
    </citation>
    <scope>NUCLEOTIDE SEQUENCE [LARGE SCALE GENOMIC DNA]</scope>
    <source>
        <strain evidence="6 7">CENA595</strain>
    </source>
</reference>
<evidence type="ECO:0000313" key="7">
    <source>
        <dbReference type="Proteomes" id="UP000032452"/>
    </source>
</evidence>
<proteinExistence type="inferred from homology"/>
<dbReference type="SUPFAM" id="SSF49482">
    <property type="entry name" value="Aromatic compound dioxygenase"/>
    <property type="match status" value="1"/>
</dbReference>
<gene>
    <name evidence="6" type="ORF">UH38_14770</name>
</gene>
<evidence type="ECO:0000256" key="4">
    <source>
        <dbReference type="SAM" id="MobiDB-lite"/>
    </source>
</evidence>
<comment type="caution">
    <text evidence="6">The sequence shown here is derived from an EMBL/GenBank/DDBJ whole genome shotgun (WGS) entry which is preliminary data.</text>
</comment>
<dbReference type="PATRIC" id="fig|1618023.3.peg.5352"/>
<dbReference type="GO" id="GO:0016702">
    <property type="term" value="F:oxidoreductase activity, acting on single donors with incorporation of molecular oxygen, incorporation of two atoms of oxygen"/>
    <property type="evidence" value="ECO:0007669"/>
    <property type="project" value="InterPro"/>
</dbReference>
<dbReference type="InterPro" id="IPR050770">
    <property type="entry name" value="Intradiol_RC_Dioxygenase"/>
</dbReference>
<organism evidence="6 7">
    <name type="scientific">Aliterella atlantica CENA595</name>
    <dbReference type="NCBI Taxonomy" id="1618023"/>
    <lineage>
        <taxon>Bacteria</taxon>
        <taxon>Bacillati</taxon>
        <taxon>Cyanobacteriota</taxon>
        <taxon>Cyanophyceae</taxon>
        <taxon>Chroococcidiopsidales</taxon>
        <taxon>Aliterellaceae</taxon>
        <taxon>Aliterella</taxon>
    </lineage>
</organism>
<comment type="similarity">
    <text evidence="1">Belongs to the intradiol ring-cleavage dioxygenase family.</text>
</comment>
<evidence type="ECO:0000313" key="6">
    <source>
        <dbReference type="EMBL" id="KJH71087.1"/>
    </source>
</evidence>
<dbReference type="InterPro" id="IPR000627">
    <property type="entry name" value="Intradiol_dOase_C"/>
</dbReference>
<dbReference type="Pfam" id="PF00775">
    <property type="entry name" value="Dioxygenase_C"/>
    <property type="match status" value="1"/>
</dbReference>
<dbReference type="STRING" id="1618023.UH38_14770"/>
<protein>
    <submittedName>
        <fullName evidence="6">Protocatechuate 3,4-dioxygenase</fullName>
    </submittedName>
</protein>